<keyword evidence="4" id="KW-1185">Reference proteome</keyword>
<gene>
    <name evidence="3" type="ORF">GCM10007320_10890</name>
</gene>
<evidence type="ECO:0000313" key="4">
    <source>
        <dbReference type="Proteomes" id="UP000626210"/>
    </source>
</evidence>
<reference evidence="4" key="1">
    <citation type="journal article" date="2019" name="Int. J. Syst. Evol. Microbiol.">
        <title>The Global Catalogue of Microorganisms (GCM) 10K type strain sequencing project: providing services to taxonomists for standard genome sequencing and annotation.</title>
        <authorList>
            <consortium name="The Broad Institute Genomics Platform"/>
            <consortium name="The Broad Institute Genome Sequencing Center for Infectious Disease"/>
            <person name="Wu L."/>
            <person name="Ma J."/>
        </authorList>
    </citation>
    <scope>NUCLEOTIDE SEQUENCE [LARGE SCALE GENOMIC DNA]</scope>
    <source>
        <strain evidence="4">KCTC 23314</strain>
    </source>
</reference>
<evidence type="ECO:0000313" key="3">
    <source>
        <dbReference type="EMBL" id="GHC74087.1"/>
    </source>
</evidence>
<accession>A0ABQ3FY32</accession>
<dbReference type="Proteomes" id="UP000626210">
    <property type="component" value="Unassembled WGS sequence"/>
</dbReference>
<dbReference type="PANTHER" id="PTHR43569:SF1">
    <property type="entry name" value="BLL3371 PROTEIN"/>
    <property type="match status" value="1"/>
</dbReference>
<comment type="caution">
    <text evidence="3">The sequence shown here is derived from an EMBL/GenBank/DDBJ whole genome shotgun (WGS) entry which is preliminary data.</text>
</comment>
<evidence type="ECO:0000256" key="1">
    <source>
        <dbReference type="ARBA" id="ARBA00038310"/>
    </source>
</evidence>
<dbReference type="InterPro" id="IPR006680">
    <property type="entry name" value="Amidohydro-rel"/>
</dbReference>
<feature type="domain" description="Amidohydrolase-related" evidence="2">
    <location>
        <begin position="27"/>
        <end position="338"/>
    </location>
</feature>
<comment type="similarity">
    <text evidence="1">Belongs to the metallo-dependent hydrolases superfamily.</text>
</comment>
<dbReference type="SUPFAM" id="SSF51556">
    <property type="entry name" value="Metallo-dependent hydrolases"/>
    <property type="match status" value="1"/>
</dbReference>
<name>A0ABQ3FY32_9BURK</name>
<dbReference type="Gene3D" id="3.20.20.140">
    <property type="entry name" value="Metal-dependent hydrolases"/>
    <property type="match status" value="1"/>
</dbReference>
<dbReference type="EMBL" id="BMYK01000003">
    <property type="protein sequence ID" value="GHC74087.1"/>
    <property type="molecule type" value="Genomic_DNA"/>
</dbReference>
<dbReference type="RefSeq" id="WP_189685951.1">
    <property type="nucleotide sequence ID" value="NZ_BMYK01000003.1"/>
</dbReference>
<dbReference type="InterPro" id="IPR032466">
    <property type="entry name" value="Metal_Hydrolase"/>
</dbReference>
<evidence type="ECO:0000259" key="2">
    <source>
        <dbReference type="Pfam" id="PF04909"/>
    </source>
</evidence>
<dbReference type="InterPro" id="IPR052350">
    <property type="entry name" value="Metallo-dep_Lactonases"/>
</dbReference>
<protein>
    <recommendedName>
        <fullName evidence="2">Amidohydrolase-related domain-containing protein</fullName>
    </recommendedName>
</protein>
<proteinExistence type="inferred from homology"/>
<organism evidence="3 4">
    <name type="scientific">Pseudorhodoferax aquiterrae</name>
    <dbReference type="NCBI Taxonomy" id="747304"/>
    <lineage>
        <taxon>Bacteria</taxon>
        <taxon>Pseudomonadati</taxon>
        <taxon>Pseudomonadota</taxon>
        <taxon>Betaproteobacteria</taxon>
        <taxon>Burkholderiales</taxon>
        <taxon>Comamonadaceae</taxon>
    </lineage>
</organism>
<dbReference type="Pfam" id="PF04909">
    <property type="entry name" value="Amidohydro_2"/>
    <property type="match status" value="1"/>
</dbReference>
<sequence>MTHPAIGSDAWLHQVREQPIDPERPIIDPHHHLWHARGDWGPYLLGQLWADTGAGHNIRKTVFIECRASYRTDGPEHLRSVGEADFVAGIARASREGGGGAEIAGFVGHTDLRQGEAQLREVLAAQADAAQGLFRGIRHAGARDPNPEALTIPGRGSEGLYADADFRAGVALLGRLGHTYDTWHYHHQNPAFAALARAVPGTTLVLDHFGTPLGVGAYAGQRDAIFSQWQRDIEEIARCPNVVAKLGGLAMPDNGFGWDRRALPASSDELVEAQGRYYRHTIECFGPQRCMFESNFPVDRRSLPYVSYWNAMKKIAKGYSADEQHAMFHGTAERVYRL</sequence>
<dbReference type="PANTHER" id="PTHR43569">
    <property type="entry name" value="AMIDOHYDROLASE"/>
    <property type="match status" value="1"/>
</dbReference>